<name>A0A9D4TU15_CHLVU</name>
<dbReference type="Pfam" id="PF25758">
    <property type="entry name" value="TPR_IPO11"/>
    <property type="match status" value="1"/>
</dbReference>
<dbReference type="GO" id="GO:0031267">
    <property type="term" value="F:small GTPase binding"/>
    <property type="evidence" value="ECO:0007669"/>
    <property type="project" value="InterPro"/>
</dbReference>
<dbReference type="AlphaFoldDB" id="A0A9D4TU15"/>
<evidence type="ECO:0000313" key="8">
    <source>
        <dbReference type="Proteomes" id="UP001055712"/>
    </source>
</evidence>
<dbReference type="SUPFAM" id="SSF48371">
    <property type="entry name" value="ARM repeat"/>
    <property type="match status" value="1"/>
</dbReference>
<dbReference type="EMBL" id="SIDB01000003">
    <property type="protein sequence ID" value="KAI3434732.1"/>
    <property type="molecule type" value="Genomic_DNA"/>
</dbReference>
<comment type="caution">
    <text evidence="7">The sequence shown here is derived from an EMBL/GenBank/DDBJ whole genome shotgun (WGS) entry which is preliminary data.</text>
</comment>
<organism evidence="7 8">
    <name type="scientific">Chlorella vulgaris</name>
    <name type="common">Green alga</name>
    <dbReference type="NCBI Taxonomy" id="3077"/>
    <lineage>
        <taxon>Eukaryota</taxon>
        <taxon>Viridiplantae</taxon>
        <taxon>Chlorophyta</taxon>
        <taxon>core chlorophytes</taxon>
        <taxon>Trebouxiophyceae</taxon>
        <taxon>Chlorellales</taxon>
        <taxon>Chlorellaceae</taxon>
        <taxon>Chlorella clade</taxon>
        <taxon>Chlorella</taxon>
    </lineage>
</organism>
<dbReference type="PANTHER" id="PTHR10997:SF9">
    <property type="entry name" value="IMPORTIN-9"/>
    <property type="match status" value="1"/>
</dbReference>
<proteinExistence type="inferred from homology"/>
<evidence type="ECO:0000259" key="6">
    <source>
        <dbReference type="PROSITE" id="PS50166"/>
    </source>
</evidence>
<feature type="compositionally biased region" description="Acidic residues" evidence="5">
    <location>
        <begin position="911"/>
        <end position="930"/>
    </location>
</feature>
<gene>
    <name evidence="7" type="ORF">D9Q98_002793</name>
</gene>
<reference evidence="7" key="1">
    <citation type="journal article" date="2019" name="Plant J.">
        <title>Chlorella vulgaris genome assembly and annotation reveals the molecular basis for metabolic acclimation to high light conditions.</title>
        <authorList>
            <person name="Cecchin M."/>
            <person name="Marcolungo L."/>
            <person name="Rossato M."/>
            <person name="Girolomoni L."/>
            <person name="Cosentino E."/>
            <person name="Cuine S."/>
            <person name="Li-Beisson Y."/>
            <person name="Delledonne M."/>
            <person name="Ballottari M."/>
        </authorList>
    </citation>
    <scope>NUCLEOTIDE SEQUENCE</scope>
    <source>
        <strain evidence="7">211/11P</strain>
    </source>
</reference>
<dbReference type="OrthoDB" id="431626at2759"/>
<dbReference type="GO" id="GO:0005635">
    <property type="term" value="C:nuclear envelope"/>
    <property type="evidence" value="ECO:0007669"/>
    <property type="project" value="TreeGrafter"/>
</dbReference>
<dbReference type="SMART" id="SM00913">
    <property type="entry name" value="IBN_N"/>
    <property type="match status" value="1"/>
</dbReference>
<dbReference type="GO" id="GO:0006606">
    <property type="term" value="P:protein import into nucleus"/>
    <property type="evidence" value="ECO:0007669"/>
    <property type="project" value="TreeGrafter"/>
</dbReference>
<feature type="domain" description="Importin N-terminal" evidence="6">
    <location>
        <begin position="28"/>
        <end position="106"/>
    </location>
</feature>
<keyword evidence="3" id="KW-0813">Transport</keyword>
<reference evidence="7" key="2">
    <citation type="submission" date="2020-11" db="EMBL/GenBank/DDBJ databases">
        <authorList>
            <person name="Cecchin M."/>
            <person name="Marcolungo L."/>
            <person name="Rossato M."/>
            <person name="Girolomoni L."/>
            <person name="Cosentino E."/>
            <person name="Cuine S."/>
            <person name="Li-Beisson Y."/>
            <person name="Delledonne M."/>
            <person name="Ballottari M."/>
        </authorList>
    </citation>
    <scope>NUCLEOTIDE SEQUENCE</scope>
    <source>
        <strain evidence="7">211/11P</strain>
        <tissue evidence="7">Whole cell</tissue>
    </source>
</reference>
<comment type="similarity">
    <text evidence="2">Belongs to the importin beta family.</text>
</comment>
<evidence type="ECO:0000256" key="1">
    <source>
        <dbReference type="ARBA" id="ARBA00004123"/>
    </source>
</evidence>
<dbReference type="PANTHER" id="PTHR10997">
    <property type="entry name" value="IMPORTIN-7, 8, 11"/>
    <property type="match status" value="1"/>
</dbReference>
<dbReference type="Proteomes" id="UP001055712">
    <property type="component" value="Unassembled WGS sequence"/>
</dbReference>
<dbReference type="InterPro" id="IPR011989">
    <property type="entry name" value="ARM-like"/>
</dbReference>
<comment type="subcellular location">
    <subcellularLocation>
        <location evidence="1">Nucleus</location>
    </subcellularLocation>
</comment>
<evidence type="ECO:0000256" key="4">
    <source>
        <dbReference type="ARBA" id="ARBA00023242"/>
    </source>
</evidence>
<evidence type="ECO:0000256" key="5">
    <source>
        <dbReference type="SAM" id="MobiDB-lite"/>
    </source>
</evidence>
<dbReference type="Pfam" id="PF03810">
    <property type="entry name" value="IBN_N"/>
    <property type="match status" value="1"/>
</dbReference>
<feature type="region of interest" description="Disordered" evidence="5">
    <location>
        <begin position="909"/>
        <end position="942"/>
    </location>
</feature>
<evidence type="ECO:0000256" key="3">
    <source>
        <dbReference type="ARBA" id="ARBA00022448"/>
    </source>
</evidence>
<sequence>MASQEQVAHLLQLLQASLSSDASTRGQAEAALAAASTSPGFGTALVAVLLAAGGEVPPGLRQLAATVLKKLVREHWTAEAPQYKGPSVAEEEKAVIREQLPTGLGDESSLVRTAVAMAVAAIARWDCPQHWPGLIPGLVQAITAKKNAHMVNGSVRCLAMFVDEQGDDQIMAISPALMPELLCILRSDEYGPSLQRKALTILHTILEVLQELASGATLADVKQLLGIILPGWLAEFGRLLSKPLDPNDSSSWGLRMEALKCMMLMVTGFSKLCAPHIGSALTAAWQMYTSSLPLYCQLVVDSEDDGEGEQDSEGECVGFDSLISQLLELVLALVGNTRYQALLAASMQQLLHLTLGYMQMTGAQVERWGGDPNLYVADEEDDFSTVRAAGEMLLEECFVAFEGEVVAPLAAAVAARLQEAAAARAAGREDWWKLREAALLAVGTVSDSLIAAAAAGGGRSALDVAGLMGAVLAEDLVPTAPPFLIGRALWVTSRLAPAIPPHQRAAFFQAAVAGLAPGSPPPVQIGACRALATLCQKAKREEVATVAPQMFAGLCRLLQSSTDEILHLVLETLTAALKAAPEAAVQWEPLISEPTLRVWVANVSDPLLSVDSRELLEALAAIPACLPSLQARMLPTLCGILAGPHQHSPILVDGAVELVTLALAPSPPDAAQRIHAAASPAILQLAMGHDDGEVLRSATAYLRTLLQVGGSAALGWPGVPDCLAALLAAVQRLLSPELEDRACSLVGALILELLRHAGPQMAPLLPGLLTALAYKLIAAEDSAMVQSLLCVLAQLLHADQQQLLDCLAGIQLSDGCSALEACMRKWCERQIEVRTAYDIRLTTAALAALLTSSHPALDLIQVKGKRLDTESGVRTRARARAQAEQWSSVPLRVRIVMLLTDAFIEATTQDEASEDDWEEAGGSEEEEQDSEQAGGPSPALGSLRSTMRRFAEAYQEDGGFDAEDLVLSGVDAREAARRAADPIQAIDIPAIVREAFQRVAAARPELMQAGSEQLTPAQLQALQQIFQQQGPAER</sequence>
<dbReference type="PROSITE" id="PS50166">
    <property type="entry name" value="IMPORTIN_B_NT"/>
    <property type="match status" value="1"/>
</dbReference>
<keyword evidence="8" id="KW-1185">Reference proteome</keyword>
<evidence type="ECO:0000256" key="2">
    <source>
        <dbReference type="ARBA" id="ARBA00007991"/>
    </source>
</evidence>
<dbReference type="InterPro" id="IPR058669">
    <property type="entry name" value="TPR_IPO7/11-like"/>
</dbReference>
<keyword evidence="4" id="KW-0539">Nucleus</keyword>
<evidence type="ECO:0000313" key="7">
    <source>
        <dbReference type="EMBL" id="KAI3434732.1"/>
    </source>
</evidence>
<dbReference type="InterPro" id="IPR016024">
    <property type="entry name" value="ARM-type_fold"/>
</dbReference>
<protein>
    <recommendedName>
        <fullName evidence="6">Importin N-terminal domain-containing protein</fullName>
    </recommendedName>
</protein>
<dbReference type="InterPro" id="IPR001494">
    <property type="entry name" value="Importin-beta_N"/>
</dbReference>
<dbReference type="GO" id="GO:0005829">
    <property type="term" value="C:cytosol"/>
    <property type="evidence" value="ECO:0007669"/>
    <property type="project" value="TreeGrafter"/>
</dbReference>
<accession>A0A9D4TU15</accession>
<dbReference type="Gene3D" id="1.25.10.10">
    <property type="entry name" value="Leucine-rich Repeat Variant"/>
    <property type="match status" value="1"/>
</dbReference>